<keyword evidence="8" id="KW-0378">Hydrolase</keyword>
<keyword evidence="6" id="KW-0645">Protease</keyword>
<gene>
    <name evidence="10" type="ORF">FC80_GL001517</name>
</gene>
<evidence type="ECO:0000256" key="8">
    <source>
        <dbReference type="ARBA" id="ARBA00022801"/>
    </source>
</evidence>
<proteinExistence type="inferred from homology"/>
<keyword evidence="7" id="KW-0479">Metal-binding</keyword>
<evidence type="ECO:0000256" key="7">
    <source>
        <dbReference type="ARBA" id="ARBA00022723"/>
    </source>
</evidence>
<protein>
    <submittedName>
        <fullName evidence="10">Aminopeptidase PepS</fullName>
    </submittedName>
</protein>
<dbReference type="PANTHER" id="PTHR34448">
    <property type="entry name" value="AMINOPEPTIDASE"/>
    <property type="match status" value="1"/>
</dbReference>
<name>A0A0R2CJN7_9LACO</name>
<evidence type="ECO:0000313" key="10">
    <source>
        <dbReference type="EMBL" id="KRM90180.1"/>
    </source>
</evidence>
<evidence type="ECO:0000256" key="6">
    <source>
        <dbReference type="ARBA" id="ARBA00022670"/>
    </source>
</evidence>
<reference evidence="10 11" key="1">
    <citation type="journal article" date="2015" name="Genome Announc.">
        <title>Expanding the biotechnology potential of lactobacilli through comparative genomics of 213 strains and associated genera.</title>
        <authorList>
            <person name="Sun Z."/>
            <person name="Harris H.M."/>
            <person name="McCann A."/>
            <person name="Guo C."/>
            <person name="Argimon S."/>
            <person name="Zhang W."/>
            <person name="Yang X."/>
            <person name="Jeffery I.B."/>
            <person name="Cooney J.C."/>
            <person name="Kagawa T.F."/>
            <person name="Liu W."/>
            <person name="Song Y."/>
            <person name="Salvetti E."/>
            <person name="Wrobel A."/>
            <person name="Rasinkangas P."/>
            <person name="Parkhill J."/>
            <person name="Rea M.C."/>
            <person name="O'Sullivan O."/>
            <person name="Ritari J."/>
            <person name="Douillard F.P."/>
            <person name="Paul Ross R."/>
            <person name="Yang R."/>
            <person name="Briner A.E."/>
            <person name="Felis G.E."/>
            <person name="de Vos W.M."/>
            <person name="Barrangou R."/>
            <person name="Klaenhammer T.R."/>
            <person name="Caufield P.W."/>
            <person name="Cui Y."/>
            <person name="Zhang H."/>
            <person name="O'Toole P.W."/>
        </authorList>
    </citation>
    <scope>NUCLEOTIDE SEQUENCE [LARGE SCALE GENOMIC DNA]</scope>
    <source>
        <strain evidence="10 11">DSM 21116</strain>
    </source>
</reference>
<evidence type="ECO:0000256" key="3">
    <source>
        <dbReference type="ARBA" id="ARBA00001947"/>
    </source>
</evidence>
<dbReference type="InterPro" id="IPR052170">
    <property type="entry name" value="M29_Exopeptidase"/>
</dbReference>
<comment type="cofactor">
    <cofactor evidence="2">
        <name>Mg(2+)</name>
        <dbReference type="ChEBI" id="CHEBI:18420"/>
    </cofactor>
</comment>
<dbReference type="EMBL" id="AYZE01000016">
    <property type="protein sequence ID" value="KRM90180.1"/>
    <property type="molecule type" value="Genomic_DNA"/>
</dbReference>
<dbReference type="AlphaFoldDB" id="A0A0R2CJN7"/>
<dbReference type="GO" id="GO:0008237">
    <property type="term" value="F:metallopeptidase activity"/>
    <property type="evidence" value="ECO:0007669"/>
    <property type="project" value="UniProtKB-KW"/>
</dbReference>
<dbReference type="Pfam" id="PF02073">
    <property type="entry name" value="Peptidase_M29"/>
    <property type="match status" value="1"/>
</dbReference>
<evidence type="ECO:0000256" key="5">
    <source>
        <dbReference type="ARBA" id="ARBA00022438"/>
    </source>
</evidence>
<dbReference type="PRINTS" id="PR00919">
    <property type="entry name" value="THERMOPTASE"/>
</dbReference>
<evidence type="ECO:0000256" key="2">
    <source>
        <dbReference type="ARBA" id="ARBA00001946"/>
    </source>
</evidence>
<evidence type="ECO:0000313" key="11">
    <source>
        <dbReference type="Proteomes" id="UP000051131"/>
    </source>
</evidence>
<accession>A0A0R2CJN7</accession>
<dbReference type="SUPFAM" id="SSF144052">
    <property type="entry name" value="Thermophilic metalloprotease-like"/>
    <property type="match status" value="1"/>
</dbReference>
<dbReference type="InterPro" id="IPR000787">
    <property type="entry name" value="Peptidase_M29"/>
</dbReference>
<dbReference type="RefSeq" id="WP_057829728.1">
    <property type="nucleotide sequence ID" value="NZ_AYZE01000016.1"/>
</dbReference>
<organism evidence="10 11">
    <name type="scientific">Liquorilactobacillus cacaonum DSM 21116</name>
    <dbReference type="NCBI Taxonomy" id="1423729"/>
    <lineage>
        <taxon>Bacteria</taxon>
        <taxon>Bacillati</taxon>
        <taxon>Bacillota</taxon>
        <taxon>Bacilli</taxon>
        <taxon>Lactobacillales</taxon>
        <taxon>Lactobacillaceae</taxon>
        <taxon>Liquorilactobacillus</taxon>
    </lineage>
</organism>
<keyword evidence="5 10" id="KW-0031">Aminopeptidase</keyword>
<dbReference type="Gene3D" id="3.40.1830.10">
    <property type="entry name" value="Thermophilic metalloprotease (M29)"/>
    <property type="match status" value="1"/>
</dbReference>
<dbReference type="OrthoDB" id="9803993at2"/>
<dbReference type="GO" id="GO:0046872">
    <property type="term" value="F:metal ion binding"/>
    <property type="evidence" value="ECO:0007669"/>
    <property type="project" value="UniProtKB-KW"/>
</dbReference>
<comment type="cofactor">
    <cofactor evidence="1">
        <name>Co(2+)</name>
        <dbReference type="ChEBI" id="CHEBI:48828"/>
    </cofactor>
</comment>
<dbReference type="PATRIC" id="fig|1423729.3.peg.1539"/>
<comment type="similarity">
    <text evidence="4">Belongs to the peptidase M29 family.</text>
</comment>
<dbReference type="InterPro" id="IPR035097">
    <property type="entry name" value="M29_N-terminal"/>
</dbReference>
<dbReference type="GO" id="GO:0006508">
    <property type="term" value="P:proteolysis"/>
    <property type="evidence" value="ECO:0007669"/>
    <property type="project" value="UniProtKB-KW"/>
</dbReference>
<keyword evidence="11" id="KW-1185">Reference proteome</keyword>
<dbReference type="PANTHER" id="PTHR34448:SF3">
    <property type="entry name" value="AMINOPEPTIDASE AMPS"/>
    <property type="match status" value="1"/>
</dbReference>
<evidence type="ECO:0000256" key="9">
    <source>
        <dbReference type="ARBA" id="ARBA00023049"/>
    </source>
</evidence>
<comment type="caution">
    <text evidence="10">The sequence shown here is derived from an EMBL/GenBank/DDBJ whole genome shotgun (WGS) entry which is preliminary data.</text>
</comment>
<evidence type="ECO:0000256" key="1">
    <source>
        <dbReference type="ARBA" id="ARBA00001941"/>
    </source>
</evidence>
<sequence>MNSETFNLNLQKYATLIVKVGVNVQVGQVVVLYISIEQLELAHLIIQEAYKAGASEVITKWTDSFSQRQFLKNAPLDRLENIPTYFGTEADYIVDKKAARISVVSESPRALAGIPPKRIATFQKSMGQVLNRVRKATQNNDLSWTVVAAAGSKWSQLVFPELSVSEATQKLWEEIFKTTRIIEADPVQAWKEHDHKLHAKANWLNNEQFTALHYVSSNTDLTIGLPKNHHWEGASSLNSQGISFMANMPSEEVFSAADSTRIDGVVSSTKPLSYSGTIIEGIRLTFKNGRVIEATAKKGEEVLNHLLETDEGARSLGEVALVPNPSPISQSGITFFNTLFDENASNHLALGSAYPFSLIGGTKMTEDELKKAHLNISQTHVDFMVGSAEMDIDGIRTDGTRIPVFRNGDWASV</sequence>
<evidence type="ECO:0000256" key="4">
    <source>
        <dbReference type="ARBA" id="ARBA00008236"/>
    </source>
</evidence>
<keyword evidence="9" id="KW-0482">Metalloprotease</keyword>
<comment type="cofactor">
    <cofactor evidence="3">
        <name>Zn(2+)</name>
        <dbReference type="ChEBI" id="CHEBI:29105"/>
    </cofactor>
</comment>
<dbReference type="GO" id="GO:0004177">
    <property type="term" value="F:aminopeptidase activity"/>
    <property type="evidence" value="ECO:0007669"/>
    <property type="project" value="UniProtKB-KW"/>
</dbReference>
<dbReference type="STRING" id="1423729.FC80_GL001517"/>
<dbReference type="Proteomes" id="UP000051131">
    <property type="component" value="Unassembled WGS sequence"/>
</dbReference>